<keyword evidence="1" id="KW-0602">Photosynthesis</keyword>
<reference evidence="7 8" key="1">
    <citation type="submission" date="2024-06" db="EMBL/GenBank/DDBJ databases">
        <authorList>
            <person name="Kraege A."/>
            <person name="Thomma B."/>
        </authorList>
    </citation>
    <scope>NUCLEOTIDE SEQUENCE [LARGE SCALE GENOMIC DNA]</scope>
</reference>
<evidence type="ECO:0000256" key="2">
    <source>
        <dbReference type="ARBA" id="ARBA00022692"/>
    </source>
</evidence>
<name>A0ABP1FTE4_9CHLO</name>
<gene>
    <name evidence="7" type="primary">g5660</name>
    <name evidence="7" type="ORF">VP750_LOCUS4845</name>
</gene>
<keyword evidence="5" id="KW-0604">Photosystem II</keyword>
<evidence type="ECO:0000256" key="3">
    <source>
        <dbReference type="ARBA" id="ARBA00022989"/>
    </source>
</evidence>
<dbReference type="Gene3D" id="1.20.5.510">
    <property type="entry name" value="Single helix bin"/>
    <property type="match status" value="1"/>
</dbReference>
<keyword evidence="4 6" id="KW-0472">Membrane</keyword>
<dbReference type="PANTHER" id="PTHR34455">
    <property type="entry name" value="OS07G0673550 PROTEIN"/>
    <property type="match status" value="1"/>
</dbReference>
<keyword evidence="2 6" id="KW-0812">Transmembrane</keyword>
<dbReference type="EMBL" id="CAXHTA020000008">
    <property type="protein sequence ID" value="CAL5223186.1"/>
    <property type="molecule type" value="Genomic_DNA"/>
</dbReference>
<dbReference type="PANTHER" id="PTHR34455:SF1">
    <property type="entry name" value="OS07G0673550 PROTEIN"/>
    <property type="match status" value="1"/>
</dbReference>
<feature type="transmembrane region" description="Helical" evidence="6">
    <location>
        <begin position="89"/>
        <end position="113"/>
    </location>
</feature>
<dbReference type="Pfam" id="PF06596">
    <property type="entry name" value="PsbX"/>
    <property type="match status" value="1"/>
</dbReference>
<organism evidence="7 8">
    <name type="scientific">Coccomyxa viridis</name>
    <dbReference type="NCBI Taxonomy" id="1274662"/>
    <lineage>
        <taxon>Eukaryota</taxon>
        <taxon>Viridiplantae</taxon>
        <taxon>Chlorophyta</taxon>
        <taxon>core chlorophytes</taxon>
        <taxon>Trebouxiophyceae</taxon>
        <taxon>Trebouxiophyceae incertae sedis</taxon>
        <taxon>Coccomyxaceae</taxon>
        <taxon>Coccomyxa</taxon>
    </lineage>
</organism>
<accession>A0ABP1FTE4</accession>
<dbReference type="InterPro" id="IPR009518">
    <property type="entry name" value="PSII_PsbX"/>
</dbReference>
<evidence type="ECO:0000256" key="4">
    <source>
        <dbReference type="ARBA" id="ARBA00023136"/>
    </source>
</evidence>
<dbReference type="Proteomes" id="UP001497392">
    <property type="component" value="Unassembled WGS sequence"/>
</dbReference>
<sequence length="119" mass="11811">MVAAAIAPCAAQVAGVRQSVVARKSFSGVAVLPKATRPSLCRVNRNISASAEKREQTLALPAALTVAAGAALSSPLAAQAGVTPSLKNLINSVIAGGVVLVLIVVAVTAVSGFDPVARK</sequence>
<evidence type="ECO:0000256" key="1">
    <source>
        <dbReference type="ARBA" id="ARBA00022531"/>
    </source>
</evidence>
<proteinExistence type="predicted"/>
<evidence type="ECO:0000256" key="6">
    <source>
        <dbReference type="SAM" id="Phobius"/>
    </source>
</evidence>
<evidence type="ECO:0000256" key="5">
    <source>
        <dbReference type="ARBA" id="ARBA00023276"/>
    </source>
</evidence>
<evidence type="ECO:0000313" key="8">
    <source>
        <dbReference type="Proteomes" id="UP001497392"/>
    </source>
</evidence>
<keyword evidence="3 6" id="KW-1133">Transmembrane helix</keyword>
<keyword evidence="8" id="KW-1185">Reference proteome</keyword>
<protein>
    <submittedName>
        <fullName evidence="7">G5660 protein</fullName>
    </submittedName>
</protein>
<comment type="caution">
    <text evidence="7">The sequence shown here is derived from an EMBL/GenBank/DDBJ whole genome shotgun (WGS) entry which is preliminary data.</text>
</comment>
<evidence type="ECO:0000313" key="7">
    <source>
        <dbReference type="EMBL" id="CAL5223186.1"/>
    </source>
</evidence>